<dbReference type="Proteomes" id="UP000564496">
    <property type="component" value="Unassembled WGS sequence"/>
</dbReference>
<sequence>MSDDEIREARIAEAVQDLADAYLQVGEHVVALGAYRQARGSDVGAGAGPGAGSDVDARKRAEDLVSDLVLLQRVVYRVAEHPDVLAKFPPSTVENAENTIRSSLEVASIVPGLTVPTYEEVRAAAANEDGS</sequence>
<dbReference type="AlphaFoldDB" id="A0A7Z0DSN4"/>
<gene>
    <name evidence="1" type="ORF">BJ988_005688</name>
</gene>
<comment type="caution">
    <text evidence="1">The sequence shown here is derived from an EMBL/GenBank/DDBJ whole genome shotgun (WGS) entry which is preliminary data.</text>
</comment>
<keyword evidence="2" id="KW-1185">Reference proteome</keyword>
<protein>
    <submittedName>
        <fullName evidence="1">Uncharacterized protein</fullName>
    </submittedName>
</protein>
<accession>A0A7Z0DSN4</accession>
<proteinExistence type="predicted"/>
<dbReference type="RefSeq" id="WP_179661151.1">
    <property type="nucleotide sequence ID" value="NZ_JACBZR010000001.1"/>
</dbReference>
<evidence type="ECO:0000313" key="1">
    <source>
        <dbReference type="EMBL" id="NYI81040.1"/>
    </source>
</evidence>
<organism evidence="1 2">
    <name type="scientific">Nocardioides panzhihuensis</name>
    <dbReference type="NCBI Taxonomy" id="860243"/>
    <lineage>
        <taxon>Bacteria</taxon>
        <taxon>Bacillati</taxon>
        <taxon>Actinomycetota</taxon>
        <taxon>Actinomycetes</taxon>
        <taxon>Propionibacteriales</taxon>
        <taxon>Nocardioidaceae</taxon>
        <taxon>Nocardioides</taxon>
    </lineage>
</organism>
<reference evidence="1 2" key="1">
    <citation type="submission" date="2020-07" db="EMBL/GenBank/DDBJ databases">
        <title>Sequencing the genomes of 1000 actinobacteria strains.</title>
        <authorList>
            <person name="Klenk H.-P."/>
        </authorList>
    </citation>
    <scope>NUCLEOTIDE SEQUENCE [LARGE SCALE GENOMIC DNA]</scope>
    <source>
        <strain evidence="1 2">DSM 26487</strain>
    </source>
</reference>
<name>A0A7Z0DSN4_9ACTN</name>
<dbReference type="EMBL" id="JACBZR010000001">
    <property type="protein sequence ID" value="NYI81040.1"/>
    <property type="molecule type" value="Genomic_DNA"/>
</dbReference>
<evidence type="ECO:0000313" key="2">
    <source>
        <dbReference type="Proteomes" id="UP000564496"/>
    </source>
</evidence>